<evidence type="ECO:0000313" key="2">
    <source>
        <dbReference type="Proteomes" id="UP001212803"/>
    </source>
</evidence>
<name>A0ABY7M8E6_9CHLR</name>
<dbReference type="RefSeq" id="WP_270057296.1">
    <property type="nucleotide sequence ID" value="NZ_CP115149.1"/>
</dbReference>
<accession>A0ABY7M8E6</accession>
<protein>
    <submittedName>
        <fullName evidence="1">Uncharacterized protein</fullName>
    </submittedName>
</protein>
<organism evidence="1 2">
    <name type="scientific">Tepidiforma flava</name>
    <dbReference type="NCBI Taxonomy" id="3004094"/>
    <lineage>
        <taxon>Bacteria</taxon>
        <taxon>Bacillati</taxon>
        <taxon>Chloroflexota</taxon>
        <taxon>Tepidiformia</taxon>
        <taxon>Tepidiformales</taxon>
        <taxon>Tepidiformaceae</taxon>
        <taxon>Tepidiforma</taxon>
    </lineage>
</organism>
<evidence type="ECO:0000313" key="1">
    <source>
        <dbReference type="EMBL" id="WBL36779.1"/>
    </source>
</evidence>
<dbReference type="EMBL" id="CP115149">
    <property type="protein sequence ID" value="WBL36779.1"/>
    <property type="molecule type" value="Genomic_DNA"/>
</dbReference>
<dbReference type="Proteomes" id="UP001212803">
    <property type="component" value="Chromosome"/>
</dbReference>
<reference evidence="1 2" key="1">
    <citation type="journal article" date="2023" name="ISME J.">
        <title>Thermophilic Dehalococcoidia with unusual traits shed light on an unexpected past.</title>
        <authorList>
            <person name="Palmer M."/>
            <person name="Covington J.K."/>
            <person name="Zhou E.M."/>
            <person name="Thomas S.C."/>
            <person name="Habib N."/>
            <person name="Seymour C.O."/>
            <person name="Lai D."/>
            <person name="Johnston J."/>
            <person name="Hashimi A."/>
            <person name="Jiao J.Y."/>
            <person name="Muok A.R."/>
            <person name="Liu L."/>
            <person name="Xian W.D."/>
            <person name="Zhi X.Y."/>
            <person name="Li M.M."/>
            <person name="Silva L.P."/>
            <person name="Bowen B.P."/>
            <person name="Louie K."/>
            <person name="Briegel A."/>
            <person name="Pett-Ridge J."/>
            <person name="Weber P.K."/>
            <person name="Tocheva E.I."/>
            <person name="Woyke T."/>
            <person name="Northen T.R."/>
            <person name="Mayali X."/>
            <person name="Li W.J."/>
            <person name="Hedlund B.P."/>
        </authorList>
    </citation>
    <scope>NUCLEOTIDE SEQUENCE [LARGE SCALE GENOMIC DNA]</scope>
    <source>
        <strain evidence="1 2">YIM 72310</strain>
    </source>
</reference>
<keyword evidence="2" id="KW-1185">Reference proteome</keyword>
<proteinExistence type="predicted"/>
<sequence>MFELSHHFIAAYADHYVASRRAAARRWRYGRPGPLPAMISASAGALRRLAAALDAWAAGSPRELPDLLPRGPRSAH</sequence>
<gene>
    <name evidence="1" type="ORF">O0235_04260</name>
</gene>